<organism evidence="1 2">
    <name type="scientific">Flavobacterium tiangeerense</name>
    <dbReference type="NCBI Taxonomy" id="459471"/>
    <lineage>
        <taxon>Bacteria</taxon>
        <taxon>Pseudomonadati</taxon>
        <taxon>Bacteroidota</taxon>
        <taxon>Flavobacteriia</taxon>
        <taxon>Flavobacteriales</taxon>
        <taxon>Flavobacteriaceae</taxon>
        <taxon>Flavobacterium</taxon>
    </lineage>
</organism>
<evidence type="ECO:0000313" key="1">
    <source>
        <dbReference type="EMBL" id="TWH99637.1"/>
    </source>
</evidence>
<keyword evidence="2" id="KW-1185">Reference proteome</keyword>
<gene>
    <name evidence="1" type="ORF">IQ05_02975</name>
</gene>
<accession>A0ABY3FJW4</accession>
<comment type="caution">
    <text evidence="1">The sequence shown here is derived from an EMBL/GenBank/DDBJ whole genome shotgun (WGS) entry which is preliminary data.</text>
</comment>
<reference evidence="1 2" key="1">
    <citation type="journal article" date="2015" name="Stand. Genomic Sci.">
        <title>Genomic Encyclopedia of Bacterial and Archaeal Type Strains, Phase III: the genomes of soil and plant-associated and newly described type strains.</title>
        <authorList>
            <person name="Whitman W.B."/>
            <person name="Woyke T."/>
            <person name="Klenk H.P."/>
            <person name="Zhou Y."/>
            <person name="Lilburn T.G."/>
            <person name="Beck B.J."/>
            <person name="De Vos P."/>
            <person name="Vandamme P."/>
            <person name="Eisen J.A."/>
            <person name="Garrity G."/>
            <person name="Hugenholtz P."/>
            <person name="Kyrpides N.C."/>
        </authorList>
    </citation>
    <scope>NUCLEOTIDE SEQUENCE [LARGE SCALE GENOMIC DNA]</scope>
    <source>
        <strain evidence="1 2">CGMCC 1.6847</strain>
    </source>
</reference>
<dbReference type="Proteomes" id="UP000317519">
    <property type="component" value="Unassembled WGS sequence"/>
</dbReference>
<protein>
    <submittedName>
        <fullName evidence="1">Uncharacterized protein</fullName>
    </submittedName>
</protein>
<evidence type="ECO:0000313" key="2">
    <source>
        <dbReference type="Proteomes" id="UP000317519"/>
    </source>
</evidence>
<proteinExistence type="predicted"/>
<sequence length="61" mass="6278">MTANSFMGSHLIFLGGATTSTIVPVASGCSLQVLAAFVKTTASVGYPLSSLTQIENLPFKT</sequence>
<dbReference type="EMBL" id="VLKO01000013">
    <property type="protein sequence ID" value="TWH99637.1"/>
    <property type="molecule type" value="Genomic_DNA"/>
</dbReference>
<name>A0ABY3FJW4_9FLAO</name>